<gene>
    <name evidence="1" type="ORF">X798_01947</name>
</gene>
<dbReference type="Proteomes" id="UP000242913">
    <property type="component" value="Unassembled WGS sequence"/>
</dbReference>
<dbReference type="AlphaFoldDB" id="A0A183H6Y6"/>
<proteinExistence type="predicted"/>
<protein>
    <submittedName>
        <fullName evidence="3">Ovule protein</fullName>
    </submittedName>
</protein>
<sequence length="112" mass="13144">MQDWREEYLWPRIQSPSYIKFLPNFYTIWGRRSENLRGVAPTSFPSRNVVEEDVMSLRRTKGRVSFCHLDPYDGTSWSSVNRNFKISHSADEYLRSEVDINSETCGFIGAEK</sequence>
<dbReference type="WBParaSite" id="OFLC_0000324701-mRNA-1">
    <property type="protein sequence ID" value="OFLC_0000324701-mRNA-1"/>
    <property type="gene ID" value="OFLC_0000324701"/>
</dbReference>
<name>A0A183H6Y6_9BILA</name>
<organism evidence="3">
    <name type="scientific">Onchocerca flexuosa</name>
    <dbReference type="NCBI Taxonomy" id="387005"/>
    <lineage>
        <taxon>Eukaryota</taxon>
        <taxon>Metazoa</taxon>
        <taxon>Ecdysozoa</taxon>
        <taxon>Nematoda</taxon>
        <taxon>Chromadorea</taxon>
        <taxon>Rhabditida</taxon>
        <taxon>Spirurina</taxon>
        <taxon>Spiruromorpha</taxon>
        <taxon>Filarioidea</taxon>
        <taxon>Onchocercidae</taxon>
        <taxon>Onchocerca</taxon>
    </lineage>
</organism>
<reference evidence="3" key="2">
    <citation type="submission" date="2016-06" db="UniProtKB">
        <authorList>
            <consortium name="WormBaseParasite"/>
        </authorList>
    </citation>
    <scope>IDENTIFICATION</scope>
</reference>
<reference evidence="1 2" key="1">
    <citation type="submission" date="2015-12" db="EMBL/GenBank/DDBJ databases">
        <title>Draft genome of the nematode, Onchocerca flexuosa.</title>
        <authorList>
            <person name="Mitreva M."/>
        </authorList>
    </citation>
    <scope>NUCLEOTIDE SEQUENCE [LARGE SCALE GENOMIC DNA]</scope>
    <source>
        <strain evidence="1">Red Deer</strain>
    </source>
</reference>
<dbReference type="EMBL" id="KZ269982">
    <property type="protein sequence ID" value="OZC11121.1"/>
    <property type="molecule type" value="Genomic_DNA"/>
</dbReference>
<evidence type="ECO:0000313" key="2">
    <source>
        <dbReference type="Proteomes" id="UP000242913"/>
    </source>
</evidence>
<keyword evidence="2" id="KW-1185">Reference proteome</keyword>
<accession>A0A183H6Y6</accession>
<evidence type="ECO:0000313" key="3">
    <source>
        <dbReference type="WBParaSite" id="OFLC_0000324701-mRNA-1"/>
    </source>
</evidence>
<evidence type="ECO:0000313" key="1">
    <source>
        <dbReference type="EMBL" id="OZC11121.1"/>
    </source>
</evidence>